<reference evidence="1" key="1">
    <citation type="journal article" date="2021" name="Proc. Natl. Acad. Sci. U.S.A.">
        <title>A Catalog of Tens of Thousands of Viruses from Human Metagenomes Reveals Hidden Associations with Chronic Diseases.</title>
        <authorList>
            <person name="Tisza M.J."/>
            <person name="Buck C.B."/>
        </authorList>
    </citation>
    <scope>NUCLEOTIDE SEQUENCE</scope>
    <source>
        <strain evidence="1">Ct2KB1</strain>
    </source>
</reference>
<sequence length="48" mass="5673">MCFYPTGLVLVGIFSLKRVRNIDFFKERCHNQVNSKKYYGASRRNLVC</sequence>
<evidence type="ECO:0000313" key="1">
    <source>
        <dbReference type="EMBL" id="DAF51970.1"/>
    </source>
</evidence>
<proteinExistence type="predicted"/>
<organism evidence="1">
    <name type="scientific">Siphoviridae sp. ct2KB1</name>
    <dbReference type="NCBI Taxonomy" id="2827768"/>
    <lineage>
        <taxon>Viruses</taxon>
        <taxon>Duplodnaviria</taxon>
        <taxon>Heunggongvirae</taxon>
        <taxon>Uroviricota</taxon>
        <taxon>Caudoviricetes</taxon>
    </lineage>
</organism>
<accession>A0A8S5SN23</accession>
<name>A0A8S5SN23_9CAUD</name>
<protein>
    <submittedName>
        <fullName evidence="1">Uncharacterized protein</fullName>
    </submittedName>
</protein>
<dbReference type="EMBL" id="BK032626">
    <property type="protein sequence ID" value="DAF51970.1"/>
    <property type="molecule type" value="Genomic_DNA"/>
</dbReference>